<gene>
    <name evidence="1" type="ORF">NEOLEDRAFT_1179773</name>
</gene>
<dbReference type="Proteomes" id="UP000076761">
    <property type="component" value="Unassembled WGS sequence"/>
</dbReference>
<sequence>MSSILRVAIKRHRASSKFGYGEAQTHRLISHPNIIELSGLWFDEETSLRNNKTTIEHYYNMLLPAYPMTLLDLPLPIALQPAPYYVTQLFSA</sequence>
<evidence type="ECO:0000313" key="2">
    <source>
        <dbReference type="Proteomes" id="UP000076761"/>
    </source>
</evidence>
<dbReference type="SUPFAM" id="SSF56112">
    <property type="entry name" value="Protein kinase-like (PK-like)"/>
    <property type="match status" value="1"/>
</dbReference>
<dbReference type="EMBL" id="KV425582">
    <property type="protein sequence ID" value="KZT23779.1"/>
    <property type="molecule type" value="Genomic_DNA"/>
</dbReference>
<dbReference type="InterPro" id="IPR011009">
    <property type="entry name" value="Kinase-like_dom_sf"/>
</dbReference>
<keyword evidence="2" id="KW-1185">Reference proteome</keyword>
<proteinExistence type="predicted"/>
<evidence type="ECO:0000313" key="1">
    <source>
        <dbReference type="EMBL" id="KZT23779.1"/>
    </source>
</evidence>
<evidence type="ECO:0008006" key="3">
    <source>
        <dbReference type="Google" id="ProtNLM"/>
    </source>
</evidence>
<organism evidence="1 2">
    <name type="scientific">Neolentinus lepideus HHB14362 ss-1</name>
    <dbReference type="NCBI Taxonomy" id="1314782"/>
    <lineage>
        <taxon>Eukaryota</taxon>
        <taxon>Fungi</taxon>
        <taxon>Dikarya</taxon>
        <taxon>Basidiomycota</taxon>
        <taxon>Agaricomycotina</taxon>
        <taxon>Agaricomycetes</taxon>
        <taxon>Gloeophyllales</taxon>
        <taxon>Gloeophyllaceae</taxon>
        <taxon>Neolentinus</taxon>
    </lineage>
</organism>
<dbReference type="Gene3D" id="3.30.200.20">
    <property type="entry name" value="Phosphorylase Kinase, domain 1"/>
    <property type="match status" value="1"/>
</dbReference>
<reference evidence="1 2" key="1">
    <citation type="journal article" date="2016" name="Mol. Biol. Evol.">
        <title>Comparative Genomics of Early-Diverging Mushroom-Forming Fungi Provides Insights into the Origins of Lignocellulose Decay Capabilities.</title>
        <authorList>
            <person name="Nagy L.G."/>
            <person name="Riley R."/>
            <person name="Tritt A."/>
            <person name="Adam C."/>
            <person name="Daum C."/>
            <person name="Floudas D."/>
            <person name="Sun H."/>
            <person name="Yadav J.S."/>
            <person name="Pangilinan J."/>
            <person name="Larsson K.H."/>
            <person name="Matsuura K."/>
            <person name="Barry K."/>
            <person name="Labutti K."/>
            <person name="Kuo R."/>
            <person name="Ohm R.A."/>
            <person name="Bhattacharya S.S."/>
            <person name="Shirouzu T."/>
            <person name="Yoshinaga Y."/>
            <person name="Martin F.M."/>
            <person name="Grigoriev I.V."/>
            <person name="Hibbett D.S."/>
        </authorList>
    </citation>
    <scope>NUCLEOTIDE SEQUENCE [LARGE SCALE GENOMIC DNA]</scope>
    <source>
        <strain evidence="1 2">HHB14362 ss-1</strain>
    </source>
</reference>
<name>A0A165RGJ3_9AGAM</name>
<protein>
    <recommendedName>
        <fullName evidence="3">Protein kinase domain-containing protein</fullName>
    </recommendedName>
</protein>
<accession>A0A165RGJ3</accession>
<dbReference type="AlphaFoldDB" id="A0A165RGJ3"/>
<dbReference type="InParanoid" id="A0A165RGJ3"/>